<evidence type="ECO:0000256" key="7">
    <source>
        <dbReference type="ARBA" id="ARBA00037868"/>
    </source>
</evidence>
<dbReference type="GO" id="GO:0005525">
    <property type="term" value="F:GTP binding"/>
    <property type="evidence" value="ECO:0007669"/>
    <property type="project" value="UniProtKB-KW"/>
</dbReference>
<comment type="subcellular location">
    <subcellularLocation>
        <location evidence="7">Endomembrane system</location>
        <topology evidence="7">Lipid-anchor</topology>
    </subcellularLocation>
</comment>
<dbReference type="AlphaFoldDB" id="A0A238BSP7"/>
<dbReference type="PANTHER" id="PTHR12326">
    <property type="entry name" value="PLECKSTRIN HOMOLOGY DOMAIN CONTAINING PROTEIN"/>
    <property type="match status" value="1"/>
</dbReference>
<protein>
    <submittedName>
        <fullName evidence="10">Ras family protein</fullName>
    </submittedName>
</protein>
<evidence type="ECO:0000256" key="5">
    <source>
        <dbReference type="ARBA" id="ARBA00023134"/>
    </source>
</evidence>
<keyword evidence="6" id="KW-0449">Lipoprotein</keyword>
<dbReference type="Proteomes" id="UP000242913">
    <property type="component" value="Unassembled WGS sequence"/>
</dbReference>
<organism evidence="10 11">
    <name type="scientific">Onchocerca flexuosa</name>
    <dbReference type="NCBI Taxonomy" id="387005"/>
    <lineage>
        <taxon>Eukaryota</taxon>
        <taxon>Metazoa</taxon>
        <taxon>Ecdysozoa</taxon>
        <taxon>Nematoda</taxon>
        <taxon>Chromadorea</taxon>
        <taxon>Rhabditida</taxon>
        <taxon>Spirurina</taxon>
        <taxon>Spiruromorpha</taxon>
        <taxon>Filarioidea</taxon>
        <taxon>Onchocercidae</taxon>
        <taxon>Onchocerca</taxon>
    </lineage>
</organism>
<dbReference type="OrthoDB" id="1918044at2759"/>
<evidence type="ECO:0000313" key="10">
    <source>
        <dbReference type="EMBL" id="OZC07906.1"/>
    </source>
</evidence>
<dbReference type="GO" id="GO:0003924">
    <property type="term" value="F:GTPase activity"/>
    <property type="evidence" value="ECO:0007669"/>
    <property type="project" value="InterPro"/>
</dbReference>
<dbReference type="CDD" id="cd04115">
    <property type="entry name" value="Rab33B_Rab33A"/>
    <property type="match status" value="1"/>
</dbReference>
<keyword evidence="8" id="KW-0812">Transmembrane</keyword>
<name>A0A238BSP7_9BILA</name>
<dbReference type="SMART" id="SM00175">
    <property type="entry name" value="RAB"/>
    <property type="match status" value="1"/>
</dbReference>
<keyword evidence="11" id="KW-1185">Reference proteome</keyword>
<dbReference type="GO" id="GO:0012505">
    <property type="term" value="C:endomembrane system"/>
    <property type="evidence" value="ECO:0007669"/>
    <property type="project" value="UniProtKB-SubCell"/>
</dbReference>
<keyword evidence="5" id="KW-0342">GTP-binding</keyword>
<evidence type="ECO:0000256" key="4">
    <source>
        <dbReference type="ARBA" id="ARBA00022833"/>
    </source>
</evidence>
<dbReference type="FunFam" id="3.40.50.300:FF:002841">
    <property type="entry name" value="Ras-related protein Rab-33"/>
    <property type="match status" value="1"/>
</dbReference>
<dbReference type="PANTHER" id="PTHR12326:SF3">
    <property type="entry name" value="DIFFERENTIALLY EXPRESSED IN FDCP 8 HOMOLOG"/>
    <property type="match status" value="1"/>
</dbReference>
<gene>
    <name evidence="10" type="ORF">X798_05120</name>
</gene>
<dbReference type="GO" id="GO:0032482">
    <property type="term" value="P:Rab protein signal transduction"/>
    <property type="evidence" value="ECO:0007669"/>
    <property type="project" value="InterPro"/>
</dbReference>
<dbReference type="Pfam" id="PF00071">
    <property type="entry name" value="Ras"/>
    <property type="match status" value="1"/>
</dbReference>
<keyword evidence="3" id="KW-0863">Zinc-finger</keyword>
<accession>A0A238BSP7</accession>
<evidence type="ECO:0000256" key="6">
    <source>
        <dbReference type="ARBA" id="ARBA00023289"/>
    </source>
</evidence>
<proteinExistence type="predicted"/>
<keyword evidence="1" id="KW-0479">Metal-binding</keyword>
<dbReference type="GO" id="GO:0008270">
    <property type="term" value="F:zinc ion binding"/>
    <property type="evidence" value="ECO:0007669"/>
    <property type="project" value="UniProtKB-KW"/>
</dbReference>
<dbReference type="SMART" id="SM00174">
    <property type="entry name" value="RHO"/>
    <property type="match status" value="1"/>
</dbReference>
<dbReference type="PROSITE" id="PS51420">
    <property type="entry name" value="RHO"/>
    <property type="match status" value="1"/>
</dbReference>
<keyword evidence="8" id="KW-0472">Membrane</keyword>
<dbReference type="Pfam" id="PF13901">
    <property type="entry name" value="RH_dom"/>
    <property type="match status" value="1"/>
</dbReference>
<dbReference type="PROSITE" id="PS51419">
    <property type="entry name" value="RAB"/>
    <property type="match status" value="1"/>
</dbReference>
<dbReference type="SMART" id="SM01175">
    <property type="entry name" value="DUF4206"/>
    <property type="match status" value="1"/>
</dbReference>
<feature type="transmembrane region" description="Helical" evidence="8">
    <location>
        <begin position="230"/>
        <end position="250"/>
    </location>
</feature>
<evidence type="ECO:0000256" key="2">
    <source>
        <dbReference type="ARBA" id="ARBA00022737"/>
    </source>
</evidence>
<dbReference type="NCBIfam" id="TIGR00231">
    <property type="entry name" value="small_GTP"/>
    <property type="match status" value="1"/>
</dbReference>
<feature type="transmembrane region" description="Helical" evidence="8">
    <location>
        <begin position="262"/>
        <end position="283"/>
    </location>
</feature>
<dbReference type="SMART" id="SM00173">
    <property type="entry name" value="RAS"/>
    <property type="match status" value="1"/>
</dbReference>
<dbReference type="PRINTS" id="PR00449">
    <property type="entry name" value="RASTRNSFRMNG"/>
</dbReference>
<keyword evidence="6" id="KW-0636">Prenylation</keyword>
<dbReference type="InterPro" id="IPR005225">
    <property type="entry name" value="Small_GTP-bd"/>
</dbReference>
<keyword evidence="4" id="KW-0862">Zinc</keyword>
<keyword evidence="2" id="KW-0677">Repeat</keyword>
<dbReference type="InterPro" id="IPR027417">
    <property type="entry name" value="P-loop_NTPase"/>
</dbReference>
<keyword evidence="8" id="KW-1133">Transmembrane helix</keyword>
<reference evidence="10 11" key="1">
    <citation type="submission" date="2015-12" db="EMBL/GenBank/DDBJ databases">
        <title>Draft genome of the nematode, Onchocerca flexuosa.</title>
        <authorList>
            <person name="Mitreva M."/>
        </authorList>
    </citation>
    <scope>NUCLEOTIDE SEQUENCE [LARGE SCALE GENOMIC DNA]</scope>
    <source>
        <strain evidence="10">Red Deer</strain>
    </source>
</reference>
<dbReference type="InterPro" id="IPR051366">
    <property type="entry name" value="DEF8"/>
</dbReference>
<evidence type="ECO:0000256" key="3">
    <source>
        <dbReference type="ARBA" id="ARBA00022771"/>
    </source>
</evidence>
<dbReference type="EMBL" id="KZ270019">
    <property type="protein sequence ID" value="OZC07906.1"/>
    <property type="molecule type" value="Genomic_DNA"/>
</dbReference>
<evidence type="ECO:0000256" key="8">
    <source>
        <dbReference type="SAM" id="Phobius"/>
    </source>
</evidence>
<dbReference type="SUPFAM" id="SSF52540">
    <property type="entry name" value="P-loop containing nucleoside triphosphate hydrolases"/>
    <property type="match status" value="1"/>
</dbReference>
<dbReference type="SMART" id="SM00176">
    <property type="entry name" value="RAN"/>
    <property type="match status" value="1"/>
</dbReference>
<evidence type="ECO:0000259" key="9">
    <source>
        <dbReference type="SMART" id="SM01175"/>
    </source>
</evidence>
<dbReference type="Gene3D" id="3.40.50.300">
    <property type="entry name" value="P-loop containing nucleotide triphosphate hydrolases"/>
    <property type="match status" value="1"/>
</dbReference>
<dbReference type="InterPro" id="IPR041822">
    <property type="entry name" value="Rab33A/B"/>
</dbReference>
<sequence>MSEYFLYVSETEIYIRPIYGPLNFLHAHVFIWEWYYEFTLSLHCAGSKFIIFRSRMAQAQDVTHSDESETDGLDIDGKVKDILDATVNNEKDSTGQNNFADTEIDNLINREISEIIIREKRNKNEMTRYAELELAIAHCKKRLRKIGDNERSIERVQLMEKLVQCQLELDALKEESSDPAKKIRLSRAVIVKGHQFSLQSATGRNPYCEVCLYTIWRLIQRYRRCNTLQIVVYDHMISACSTSCVIVLALKRTIFSLGLLNALIMNVFWMQQQIFVFLIFFNLKFFKMTIKNPEPRTEICEERGLDLQNYECAECHHSLQFGGATDSEPRLCDYNGYYYCPRCHWNDEWFIPARIVHNWDFCKYKVCRATKQLLVIIERRPIFNILKLNPGLVNYIDQLAKINKLRRNILLMKCYFMCCKVARKQRILQNLRHRQHFVENSDMYSLIDLVDLYQGRLLPDIERIIRIYTEHITKNCLICKGKGFICELCNDSAVIFPFSENVAICHNCLATFHQECFNRKSKHCPRLASCFRMDYFDTPIFCLVHIFDRVNNTHFTYMQLHGKRAAMSVPVHSDIVGVQEFSAQRTEPNIIISAPKINTVITTLTPQMPLSNLHFPARNSAEESEQNKVDVGLSRVPYPVTTSADSFALSSTKKNAETTQTVSTKYASGTIYSYQPGKTYLKKRVFKVIILGDAGVGKTCLSFRFCNGRFPAQTEATIGVDFRERSVAIDGELIRVQLWDTAGQERYRQSIVSHYYRNVNAVVFVYDVSNPSSFHSLKDWINECRKHSVSSTNDTPHILIGNKCDLTHENKVKTDVAQMFADQNDMALFETSALADTEADHVESIFMTLVHKLQQSKPMHVQTDEERARKEERLLLKAGDATGETDSEGWCC</sequence>
<dbReference type="InterPro" id="IPR001806">
    <property type="entry name" value="Small_GTPase"/>
</dbReference>
<evidence type="ECO:0000313" key="11">
    <source>
        <dbReference type="Proteomes" id="UP000242913"/>
    </source>
</evidence>
<evidence type="ECO:0000256" key="1">
    <source>
        <dbReference type="ARBA" id="ARBA00022723"/>
    </source>
</evidence>
<feature type="domain" description="Rubicon Homology" evidence="9">
    <location>
        <begin position="330"/>
        <end position="529"/>
    </location>
</feature>
<keyword evidence="5" id="KW-0547">Nucleotide-binding</keyword>
<dbReference type="PROSITE" id="PS51421">
    <property type="entry name" value="RAS"/>
    <property type="match status" value="1"/>
</dbReference>
<dbReference type="InterPro" id="IPR025258">
    <property type="entry name" value="RH_dom"/>
</dbReference>